<gene>
    <name evidence="1" type="ORF">C5167_044351</name>
</gene>
<dbReference type="Proteomes" id="UP000316621">
    <property type="component" value="Chromosome 10"/>
</dbReference>
<evidence type="ECO:0000313" key="2">
    <source>
        <dbReference type="Proteomes" id="UP000316621"/>
    </source>
</evidence>
<name>A0A4Y7L8C2_PAPSO</name>
<evidence type="ECO:0000313" key="1">
    <source>
        <dbReference type="EMBL" id="RZC81784.1"/>
    </source>
</evidence>
<dbReference type="EMBL" id="CM010724">
    <property type="protein sequence ID" value="RZC81784.1"/>
    <property type="molecule type" value="Genomic_DNA"/>
</dbReference>
<organism evidence="1 2">
    <name type="scientific">Papaver somniferum</name>
    <name type="common">Opium poppy</name>
    <dbReference type="NCBI Taxonomy" id="3469"/>
    <lineage>
        <taxon>Eukaryota</taxon>
        <taxon>Viridiplantae</taxon>
        <taxon>Streptophyta</taxon>
        <taxon>Embryophyta</taxon>
        <taxon>Tracheophyta</taxon>
        <taxon>Spermatophyta</taxon>
        <taxon>Magnoliopsida</taxon>
        <taxon>Ranunculales</taxon>
        <taxon>Papaveraceae</taxon>
        <taxon>Papaveroideae</taxon>
        <taxon>Papaver</taxon>
    </lineage>
</organism>
<keyword evidence="2" id="KW-1185">Reference proteome</keyword>
<dbReference type="AlphaFoldDB" id="A0A4Y7L8C2"/>
<sequence length="79" mass="8594">MGFGNGLVRWCWLQSENHHSILGVVSERNTNGSLLIATSGGLNQQTTRMIFTATTLAASGTSELSELGMRSLVLIENWQ</sequence>
<reference evidence="1 2" key="1">
    <citation type="journal article" date="2018" name="Science">
        <title>The opium poppy genome and morphinan production.</title>
        <authorList>
            <person name="Guo L."/>
            <person name="Winzer T."/>
            <person name="Yang X."/>
            <person name="Li Y."/>
            <person name="Ning Z."/>
            <person name="He Z."/>
            <person name="Teodor R."/>
            <person name="Lu Y."/>
            <person name="Bowser T.A."/>
            <person name="Graham I.A."/>
            <person name="Ye K."/>
        </authorList>
    </citation>
    <scope>NUCLEOTIDE SEQUENCE [LARGE SCALE GENOMIC DNA]</scope>
    <source>
        <strain evidence="2">cv. HN1</strain>
        <tissue evidence="1">Leaves</tissue>
    </source>
</reference>
<accession>A0A4Y7L8C2</accession>
<protein>
    <submittedName>
        <fullName evidence="1">Uncharacterized protein</fullName>
    </submittedName>
</protein>
<dbReference type="Gramene" id="RZC81784">
    <property type="protein sequence ID" value="RZC81784"/>
    <property type="gene ID" value="C5167_044351"/>
</dbReference>
<proteinExistence type="predicted"/>